<evidence type="ECO:0000313" key="2">
    <source>
        <dbReference type="EMBL" id="GFQ97629.1"/>
    </source>
</evidence>
<keyword evidence="3" id="KW-1185">Reference proteome</keyword>
<sequence length="78" mass="8753">MLFPIHNFFPQESSSRGDREGVTSGTSRIAVPLGSSPTVSFPWRPGGSRTLEVEKEMSHEHIPPWETRDIFIKGSRIT</sequence>
<protein>
    <submittedName>
        <fullName evidence="2">Uncharacterized protein</fullName>
    </submittedName>
</protein>
<accession>A0A8X6I3P6</accession>
<comment type="caution">
    <text evidence="2">The sequence shown here is derived from an EMBL/GenBank/DDBJ whole genome shotgun (WGS) entry which is preliminary data.</text>
</comment>
<evidence type="ECO:0000256" key="1">
    <source>
        <dbReference type="SAM" id="MobiDB-lite"/>
    </source>
</evidence>
<dbReference type="AlphaFoldDB" id="A0A8X6I3P6"/>
<gene>
    <name evidence="2" type="ORF">TNCT_32431</name>
</gene>
<dbReference type="OrthoDB" id="6463331at2759"/>
<name>A0A8X6I3P6_TRICU</name>
<dbReference type="Proteomes" id="UP000887116">
    <property type="component" value="Unassembled WGS sequence"/>
</dbReference>
<proteinExistence type="predicted"/>
<evidence type="ECO:0000313" key="3">
    <source>
        <dbReference type="Proteomes" id="UP000887116"/>
    </source>
</evidence>
<feature type="region of interest" description="Disordered" evidence="1">
    <location>
        <begin position="1"/>
        <end position="36"/>
    </location>
</feature>
<dbReference type="EMBL" id="BMAO01034591">
    <property type="protein sequence ID" value="GFQ97629.1"/>
    <property type="molecule type" value="Genomic_DNA"/>
</dbReference>
<organism evidence="2 3">
    <name type="scientific">Trichonephila clavata</name>
    <name type="common">Joro spider</name>
    <name type="synonym">Nephila clavata</name>
    <dbReference type="NCBI Taxonomy" id="2740835"/>
    <lineage>
        <taxon>Eukaryota</taxon>
        <taxon>Metazoa</taxon>
        <taxon>Ecdysozoa</taxon>
        <taxon>Arthropoda</taxon>
        <taxon>Chelicerata</taxon>
        <taxon>Arachnida</taxon>
        <taxon>Araneae</taxon>
        <taxon>Araneomorphae</taxon>
        <taxon>Entelegynae</taxon>
        <taxon>Araneoidea</taxon>
        <taxon>Nephilidae</taxon>
        <taxon>Trichonephila</taxon>
    </lineage>
</organism>
<reference evidence="2" key="1">
    <citation type="submission" date="2020-07" db="EMBL/GenBank/DDBJ databases">
        <title>Multicomponent nature underlies the extraordinary mechanical properties of spider dragline silk.</title>
        <authorList>
            <person name="Kono N."/>
            <person name="Nakamura H."/>
            <person name="Mori M."/>
            <person name="Yoshida Y."/>
            <person name="Ohtoshi R."/>
            <person name="Malay A.D."/>
            <person name="Moran D.A.P."/>
            <person name="Tomita M."/>
            <person name="Numata K."/>
            <person name="Arakawa K."/>
        </authorList>
    </citation>
    <scope>NUCLEOTIDE SEQUENCE</scope>
</reference>